<organism evidence="2 3">
    <name type="scientific">Paramuricea clavata</name>
    <name type="common">Red gorgonian</name>
    <name type="synonym">Violescent sea-whip</name>
    <dbReference type="NCBI Taxonomy" id="317549"/>
    <lineage>
        <taxon>Eukaryota</taxon>
        <taxon>Metazoa</taxon>
        <taxon>Cnidaria</taxon>
        <taxon>Anthozoa</taxon>
        <taxon>Octocorallia</taxon>
        <taxon>Malacalcyonacea</taxon>
        <taxon>Plexauridae</taxon>
        <taxon>Paramuricea</taxon>
    </lineage>
</organism>
<dbReference type="EMBL" id="CACRXK020030444">
    <property type="protein sequence ID" value="CAB4042594.1"/>
    <property type="molecule type" value="Genomic_DNA"/>
</dbReference>
<proteinExistence type="predicted"/>
<dbReference type="OrthoDB" id="10034042at2759"/>
<name>A0A6S7KIA6_PARCT</name>
<protein>
    <submittedName>
        <fullName evidence="2">Phosphatase 1 regulatory subunit 37</fullName>
    </submittedName>
</protein>
<dbReference type="Proteomes" id="UP001152795">
    <property type="component" value="Unassembled WGS sequence"/>
</dbReference>
<keyword evidence="3" id="KW-1185">Reference proteome</keyword>
<accession>A0A6S7KIA6</accession>
<comment type="caution">
    <text evidence="2">The sequence shown here is derived from an EMBL/GenBank/DDBJ whole genome shotgun (WGS) entry which is preliminary data.</text>
</comment>
<dbReference type="AlphaFoldDB" id="A0A6S7KIA6"/>
<sequence>MEMNETEQEIFATNDESLEQDRLTTLSRQGQARQTKKRRKQRVSFPEDDRLVSESVEPVDPWSNASSPTSTEVIKAYMNACARLRVKPIDKLVRQLKEHDVFQNRINILDLK</sequence>
<reference evidence="2" key="1">
    <citation type="submission" date="2020-04" db="EMBL/GenBank/DDBJ databases">
        <authorList>
            <person name="Alioto T."/>
            <person name="Alioto T."/>
            <person name="Gomez Garrido J."/>
        </authorList>
    </citation>
    <scope>NUCLEOTIDE SEQUENCE</scope>
    <source>
        <strain evidence="2">A484AB</strain>
    </source>
</reference>
<evidence type="ECO:0000313" key="3">
    <source>
        <dbReference type="Proteomes" id="UP001152795"/>
    </source>
</evidence>
<feature type="non-terminal residue" evidence="2">
    <location>
        <position position="1"/>
    </location>
</feature>
<evidence type="ECO:0000313" key="2">
    <source>
        <dbReference type="EMBL" id="CAB4042594.1"/>
    </source>
</evidence>
<gene>
    <name evidence="2" type="ORF">PACLA_8A051363</name>
</gene>
<feature type="region of interest" description="Disordered" evidence="1">
    <location>
        <begin position="1"/>
        <end position="69"/>
    </location>
</feature>
<evidence type="ECO:0000256" key="1">
    <source>
        <dbReference type="SAM" id="MobiDB-lite"/>
    </source>
</evidence>